<dbReference type="Proteomes" id="UP001165205">
    <property type="component" value="Unassembled WGS sequence"/>
</dbReference>
<evidence type="ECO:0000256" key="1">
    <source>
        <dbReference type="SAM" id="SignalP"/>
    </source>
</evidence>
<accession>A0AAN4YLY0</accession>
<feature type="chain" id="PRO_5043006413" evidence="1">
    <location>
        <begin position="19"/>
        <end position="100"/>
    </location>
</feature>
<proteinExistence type="predicted"/>
<comment type="caution">
    <text evidence="3">The sequence shown here is derived from an EMBL/GenBank/DDBJ whole genome shotgun (WGS) entry which is preliminary data.</text>
</comment>
<protein>
    <submittedName>
        <fullName evidence="3">Unnamed protein product</fullName>
    </submittedName>
</protein>
<feature type="domain" description="Carboxylesterase type B" evidence="2">
    <location>
        <begin position="21"/>
        <end position="82"/>
    </location>
</feature>
<evidence type="ECO:0000259" key="2">
    <source>
        <dbReference type="Pfam" id="PF00135"/>
    </source>
</evidence>
<dbReference type="SUPFAM" id="SSF53474">
    <property type="entry name" value="alpha/beta-Hydrolases"/>
    <property type="match status" value="1"/>
</dbReference>
<dbReference type="InterPro" id="IPR050309">
    <property type="entry name" value="Type-B_Carboxylest/Lipase"/>
</dbReference>
<name>A0AAN4YLY0_ASPOZ</name>
<dbReference type="Pfam" id="PF00135">
    <property type="entry name" value="COesterase"/>
    <property type="match status" value="1"/>
</dbReference>
<dbReference type="AlphaFoldDB" id="A0AAN4YLY0"/>
<evidence type="ECO:0000313" key="4">
    <source>
        <dbReference type="Proteomes" id="UP001165205"/>
    </source>
</evidence>
<dbReference type="InterPro" id="IPR029058">
    <property type="entry name" value="AB_hydrolase_fold"/>
</dbReference>
<dbReference type="EMBL" id="BSYA01000118">
    <property type="protein sequence ID" value="GMG33452.1"/>
    <property type="molecule type" value="Genomic_DNA"/>
</dbReference>
<organism evidence="3 4">
    <name type="scientific">Aspergillus oryzae</name>
    <name type="common">Yellow koji mold</name>
    <dbReference type="NCBI Taxonomy" id="5062"/>
    <lineage>
        <taxon>Eukaryota</taxon>
        <taxon>Fungi</taxon>
        <taxon>Dikarya</taxon>
        <taxon>Ascomycota</taxon>
        <taxon>Pezizomycotina</taxon>
        <taxon>Eurotiomycetes</taxon>
        <taxon>Eurotiomycetidae</taxon>
        <taxon>Eurotiales</taxon>
        <taxon>Aspergillaceae</taxon>
        <taxon>Aspergillus</taxon>
        <taxon>Aspergillus subgen. Circumdati</taxon>
    </lineage>
</organism>
<keyword evidence="1" id="KW-0732">Signal</keyword>
<feature type="signal peptide" evidence="1">
    <location>
        <begin position="1"/>
        <end position="18"/>
    </location>
</feature>
<sequence length="100" mass="10770">MALLLKILLAALPAVVAGLPPTATVKNGTYEGKYVALYDQDLFLGIPFAQPPVGELRFQNPQSLNSTFGTRNATEYADSCVGYGVRLALAFEIITLLIRP</sequence>
<dbReference type="InterPro" id="IPR002018">
    <property type="entry name" value="CarbesteraseB"/>
</dbReference>
<dbReference type="Gene3D" id="3.40.50.1820">
    <property type="entry name" value="alpha/beta hydrolase"/>
    <property type="match status" value="1"/>
</dbReference>
<evidence type="ECO:0000313" key="3">
    <source>
        <dbReference type="EMBL" id="GMG33452.1"/>
    </source>
</evidence>
<dbReference type="PANTHER" id="PTHR11559">
    <property type="entry name" value="CARBOXYLESTERASE"/>
    <property type="match status" value="1"/>
</dbReference>
<gene>
    <name evidence="3" type="ORF">Aory04_000897900</name>
</gene>
<reference evidence="3" key="1">
    <citation type="submission" date="2023-04" db="EMBL/GenBank/DDBJ databases">
        <title>Aspergillus oryzae NBRC 4228.</title>
        <authorList>
            <person name="Ichikawa N."/>
            <person name="Sato H."/>
            <person name="Tonouchi N."/>
        </authorList>
    </citation>
    <scope>NUCLEOTIDE SEQUENCE</scope>
    <source>
        <strain evidence="3">NBRC 4228</strain>
    </source>
</reference>